<organism evidence="7 8">
    <name type="scientific">Datura stramonium</name>
    <name type="common">Jimsonweed</name>
    <name type="synonym">Common thornapple</name>
    <dbReference type="NCBI Taxonomy" id="4076"/>
    <lineage>
        <taxon>Eukaryota</taxon>
        <taxon>Viridiplantae</taxon>
        <taxon>Streptophyta</taxon>
        <taxon>Embryophyta</taxon>
        <taxon>Tracheophyta</taxon>
        <taxon>Spermatophyta</taxon>
        <taxon>Magnoliopsida</taxon>
        <taxon>eudicotyledons</taxon>
        <taxon>Gunneridae</taxon>
        <taxon>Pentapetalae</taxon>
        <taxon>asterids</taxon>
        <taxon>lamiids</taxon>
        <taxon>Solanales</taxon>
        <taxon>Solanaceae</taxon>
        <taxon>Solanoideae</taxon>
        <taxon>Datureae</taxon>
        <taxon>Datura</taxon>
    </lineage>
</organism>
<keyword evidence="5" id="KW-0539">Nucleus</keyword>
<evidence type="ECO:0000259" key="6">
    <source>
        <dbReference type="Pfam" id="PF02362"/>
    </source>
</evidence>
<dbReference type="PANTHER" id="PTHR31674:SF72">
    <property type="entry name" value="B3 DOMAIN-CONTAINING PROTEIN REM17-LIKE"/>
    <property type="match status" value="1"/>
</dbReference>
<dbReference type="Gene3D" id="2.40.330.10">
    <property type="entry name" value="DNA-binding pseudobarrel domain"/>
    <property type="match status" value="2"/>
</dbReference>
<dbReference type="InterPro" id="IPR003340">
    <property type="entry name" value="B3_DNA-bd"/>
</dbReference>
<evidence type="ECO:0000313" key="8">
    <source>
        <dbReference type="Proteomes" id="UP000823775"/>
    </source>
</evidence>
<comment type="subcellular location">
    <subcellularLocation>
        <location evidence="1">Nucleus</location>
    </subcellularLocation>
</comment>
<sequence>MEFEVSIFDSTTHCEREYVHEEETDKKFDLEGTGDVIYNCKRSRAKVMDVSLYSCGNAHTGRGWREFCVANCLKEERFMMFDIVKQWKEAYVDVSLILLCNRRTKSQHLSSREAVPNVEVITEMPHFSCTMKLMSSRSVFWQQVPNPFARLNGLSNRKCTIMIRDREQRSWKFSLYSCGRHTCIGGGWNCVANCLKEGDQA</sequence>
<evidence type="ECO:0000256" key="3">
    <source>
        <dbReference type="ARBA" id="ARBA00023125"/>
    </source>
</evidence>
<keyword evidence="3" id="KW-0238">DNA-binding</keyword>
<dbReference type="CDD" id="cd10017">
    <property type="entry name" value="B3_DNA"/>
    <property type="match status" value="1"/>
</dbReference>
<dbReference type="InterPro" id="IPR039218">
    <property type="entry name" value="REM_fam"/>
</dbReference>
<name>A0ABS8RHS7_DATST</name>
<dbReference type="Pfam" id="PF02362">
    <property type="entry name" value="B3"/>
    <property type="match status" value="1"/>
</dbReference>
<evidence type="ECO:0000256" key="4">
    <source>
        <dbReference type="ARBA" id="ARBA00023163"/>
    </source>
</evidence>
<dbReference type="EMBL" id="JACEIK010000013">
    <property type="protein sequence ID" value="MCD7446387.1"/>
    <property type="molecule type" value="Genomic_DNA"/>
</dbReference>
<evidence type="ECO:0000256" key="1">
    <source>
        <dbReference type="ARBA" id="ARBA00004123"/>
    </source>
</evidence>
<dbReference type="SUPFAM" id="SSF101936">
    <property type="entry name" value="DNA-binding pseudobarrel domain"/>
    <property type="match status" value="1"/>
</dbReference>
<protein>
    <recommendedName>
        <fullName evidence="6">TF-B3 domain-containing protein</fullName>
    </recommendedName>
</protein>
<reference evidence="7 8" key="1">
    <citation type="journal article" date="2021" name="BMC Genomics">
        <title>Datura genome reveals duplications of psychoactive alkaloid biosynthetic genes and high mutation rate following tissue culture.</title>
        <authorList>
            <person name="Rajewski A."/>
            <person name="Carter-House D."/>
            <person name="Stajich J."/>
            <person name="Litt A."/>
        </authorList>
    </citation>
    <scope>NUCLEOTIDE SEQUENCE [LARGE SCALE GENOMIC DNA]</scope>
    <source>
        <strain evidence="7">AR-01</strain>
    </source>
</reference>
<keyword evidence="8" id="KW-1185">Reference proteome</keyword>
<evidence type="ECO:0000313" key="7">
    <source>
        <dbReference type="EMBL" id="MCD7446387.1"/>
    </source>
</evidence>
<evidence type="ECO:0000256" key="2">
    <source>
        <dbReference type="ARBA" id="ARBA00023015"/>
    </source>
</evidence>
<proteinExistence type="predicted"/>
<gene>
    <name evidence="7" type="ORF">HAX54_005995</name>
</gene>
<dbReference type="Proteomes" id="UP000823775">
    <property type="component" value="Unassembled WGS sequence"/>
</dbReference>
<accession>A0ABS8RHS7</accession>
<keyword evidence="2" id="KW-0805">Transcription regulation</keyword>
<comment type="caution">
    <text evidence="7">The sequence shown here is derived from an EMBL/GenBank/DDBJ whole genome shotgun (WGS) entry which is preliminary data.</text>
</comment>
<keyword evidence="4" id="KW-0804">Transcription</keyword>
<dbReference type="PANTHER" id="PTHR31674">
    <property type="entry name" value="B3 DOMAIN-CONTAINING PROTEIN REM-LIKE 3-RELATED"/>
    <property type="match status" value="1"/>
</dbReference>
<feature type="domain" description="TF-B3" evidence="6">
    <location>
        <begin position="135"/>
        <end position="199"/>
    </location>
</feature>
<dbReference type="InterPro" id="IPR015300">
    <property type="entry name" value="DNA-bd_pseudobarrel_sf"/>
</dbReference>
<evidence type="ECO:0000256" key="5">
    <source>
        <dbReference type="ARBA" id="ARBA00023242"/>
    </source>
</evidence>